<comment type="catalytic activity">
    <reaction evidence="4">
        <text>L-phenylalanyl-tRNA(Phe) + an N-terminal L-alpha-aminoacyl-[protein] = an N-terminal L-phenylalanyl-L-alpha-aminoacyl-[protein] + tRNA(Phe)</text>
        <dbReference type="Rhea" id="RHEA:43632"/>
        <dbReference type="Rhea" id="RHEA-COMP:9668"/>
        <dbReference type="Rhea" id="RHEA-COMP:9699"/>
        <dbReference type="Rhea" id="RHEA-COMP:10636"/>
        <dbReference type="Rhea" id="RHEA-COMP:10637"/>
        <dbReference type="ChEBI" id="CHEBI:78442"/>
        <dbReference type="ChEBI" id="CHEBI:78531"/>
        <dbReference type="ChEBI" id="CHEBI:78597"/>
        <dbReference type="ChEBI" id="CHEBI:83561"/>
        <dbReference type="EC" id="2.3.2.6"/>
    </reaction>
</comment>
<protein>
    <recommendedName>
        <fullName evidence="4">Leucyl/phenylalanyl-tRNA--protein transferase</fullName>
        <ecNumber evidence="4">2.3.2.6</ecNumber>
    </recommendedName>
    <alternativeName>
        <fullName evidence="4">L/F-transferase</fullName>
    </alternativeName>
    <alternativeName>
        <fullName evidence="4">Leucyltransferase</fullName>
    </alternativeName>
    <alternativeName>
        <fullName evidence="4">Phenyalanyltransferase</fullName>
    </alternativeName>
</protein>
<evidence type="ECO:0000313" key="8">
    <source>
        <dbReference type="Proteomes" id="UP000240624"/>
    </source>
</evidence>
<keyword evidence="8" id="KW-1185">Reference proteome</keyword>
<dbReference type="OrthoDB" id="9790282at2"/>
<evidence type="ECO:0000313" key="5">
    <source>
        <dbReference type="EMBL" id="PSK82138.1"/>
    </source>
</evidence>
<keyword evidence="1 4" id="KW-0963">Cytoplasm</keyword>
<name>A0A1X6YGB3_9RHOB</name>
<evidence type="ECO:0000256" key="4">
    <source>
        <dbReference type="HAMAP-Rule" id="MF_00688"/>
    </source>
</evidence>
<dbReference type="RefSeq" id="WP_085894858.1">
    <property type="nucleotide sequence ID" value="NZ_FWFY01000001.1"/>
</dbReference>
<comment type="subcellular location">
    <subcellularLocation>
        <location evidence="4">Cytoplasm</location>
    </subcellularLocation>
</comment>
<dbReference type="InterPro" id="IPR042203">
    <property type="entry name" value="Leu/Phe-tRNA_Trfase_C"/>
</dbReference>
<dbReference type="EMBL" id="PYGB01000013">
    <property type="protein sequence ID" value="PSK82138.1"/>
    <property type="molecule type" value="Genomic_DNA"/>
</dbReference>
<accession>A0A1X6YGB3</accession>
<proteinExistence type="inferred from homology"/>
<organism evidence="6 7">
    <name type="scientific">Limimaricola soesokkakensis</name>
    <dbReference type="NCBI Taxonomy" id="1343159"/>
    <lineage>
        <taxon>Bacteria</taxon>
        <taxon>Pseudomonadati</taxon>
        <taxon>Pseudomonadota</taxon>
        <taxon>Alphaproteobacteria</taxon>
        <taxon>Rhodobacterales</taxon>
        <taxon>Paracoccaceae</taxon>
        <taxon>Limimaricola</taxon>
    </lineage>
</organism>
<dbReference type="Pfam" id="PF03588">
    <property type="entry name" value="Leu_Phe_trans"/>
    <property type="match status" value="1"/>
</dbReference>
<dbReference type="AlphaFoldDB" id="A0A1X6YGB3"/>
<gene>
    <name evidence="4 6" type="primary">aat</name>
    <name evidence="5" type="ORF">CLV79_11322</name>
    <name evidence="6" type="ORF">LOS8367_00510</name>
</gene>
<dbReference type="InterPro" id="IPR004616">
    <property type="entry name" value="Leu/Phe-tRNA_Trfase"/>
</dbReference>
<dbReference type="GO" id="GO:0005737">
    <property type="term" value="C:cytoplasm"/>
    <property type="evidence" value="ECO:0007669"/>
    <property type="project" value="UniProtKB-SubCell"/>
</dbReference>
<dbReference type="EC" id="2.3.2.6" evidence="4"/>
<dbReference type="EMBL" id="FWFY01000001">
    <property type="protein sequence ID" value="SLN20149.1"/>
    <property type="molecule type" value="Genomic_DNA"/>
</dbReference>
<dbReference type="GO" id="GO:0008914">
    <property type="term" value="F:leucyl-tRNA--protein transferase activity"/>
    <property type="evidence" value="ECO:0007669"/>
    <property type="project" value="UniProtKB-UniRule"/>
</dbReference>
<dbReference type="NCBIfam" id="TIGR00667">
    <property type="entry name" value="aat"/>
    <property type="match status" value="1"/>
</dbReference>
<evidence type="ECO:0000256" key="2">
    <source>
        <dbReference type="ARBA" id="ARBA00022679"/>
    </source>
</evidence>
<evidence type="ECO:0000313" key="6">
    <source>
        <dbReference type="EMBL" id="SLN20149.1"/>
    </source>
</evidence>
<dbReference type="Proteomes" id="UP000240624">
    <property type="component" value="Unassembled WGS sequence"/>
</dbReference>
<evidence type="ECO:0000313" key="7">
    <source>
        <dbReference type="Proteomes" id="UP000193495"/>
    </source>
</evidence>
<dbReference type="GO" id="GO:0030163">
    <property type="term" value="P:protein catabolic process"/>
    <property type="evidence" value="ECO:0007669"/>
    <property type="project" value="UniProtKB-UniRule"/>
</dbReference>
<reference evidence="6 7" key="1">
    <citation type="submission" date="2017-03" db="EMBL/GenBank/DDBJ databases">
        <authorList>
            <person name="Afonso C.L."/>
            <person name="Miller P.J."/>
            <person name="Scott M.A."/>
            <person name="Spackman E."/>
            <person name="Goraichik I."/>
            <person name="Dimitrov K.M."/>
            <person name="Suarez D.L."/>
            <person name="Swayne D.E."/>
        </authorList>
    </citation>
    <scope>NUCLEOTIDE SEQUENCE [LARGE SCALE GENOMIC DNA]</scope>
    <source>
        <strain evidence="6 7">CECT 8367</strain>
    </source>
</reference>
<comment type="function">
    <text evidence="4">Functions in the N-end rule pathway of protein degradation where it conjugates Leu, Phe and, less efficiently, Met from aminoacyl-tRNAs to the N-termini of proteins containing an N-terminal arginine or lysine.</text>
</comment>
<keyword evidence="2 4" id="KW-0808">Transferase</keyword>
<evidence type="ECO:0000256" key="3">
    <source>
        <dbReference type="ARBA" id="ARBA00023315"/>
    </source>
</evidence>
<dbReference type="HAMAP" id="MF_00688">
    <property type="entry name" value="Leu_Phe_trans"/>
    <property type="match status" value="1"/>
</dbReference>
<comment type="catalytic activity">
    <reaction evidence="4">
        <text>N-terminal L-arginyl-[protein] + L-leucyl-tRNA(Leu) = N-terminal L-leucyl-L-arginyl-[protein] + tRNA(Leu) + H(+)</text>
        <dbReference type="Rhea" id="RHEA:50416"/>
        <dbReference type="Rhea" id="RHEA-COMP:9613"/>
        <dbReference type="Rhea" id="RHEA-COMP:9622"/>
        <dbReference type="Rhea" id="RHEA-COMP:12672"/>
        <dbReference type="Rhea" id="RHEA-COMP:12673"/>
        <dbReference type="ChEBI" id="CHEBI:15378"/>
        <dbReference type="ChEBI" id="CHEBI:64719"/>
        <dbReference type="ChEBI" id="CHEBI:78442"/>
        <dbReference type="ChEBI" id="CHEBI:78494"/>
        <dbReference type="ChEBI" id="CHEBI:133044"/>
        <dbReference type="EC" id="2.3.2.6"/>
    </reaction>
</comment>
<dbReference type="InterPro" id="IPR016181">
    <property type="entry name" value="Acyl_CoA_acyltransferase"/>
</dbReference>
<sequence>MVSRPEPRLTPELLLHGYAQGVFPMAESRDDPEIFWVDPQRRGVLPLDRFRISRSLARRMRRGGFEIAVNGDFQAVLEGCADRPETWINDEIFDLYTALHRMGFAHSVEIRHDGALTGGIYGVTLGSAFFGESMFSRRTDASKLAMAWLVDRLRLGGFTLFDAQFLTPHLASLGFVEIPRARYKAALAEALALPGDFIAPGPPAPAQEVLQRSAQTS</sequence>
<dbReference type="PANTHER" id="PTHR30098">
    <property type="entry name" value="LEUCYL/PHENYLALANYL-TRNA--PROTEIN TRANSFERASE"/>
    <property type="match status" value="1"/>
</dbReference>
<comment type="catalytic activity">
    <reaction evidence="4">
        <text>N-terminal L-lysyl-[protein] + L-leucyl-tRNA(Leu) = N-terminal L-leucyl-L-lysyl-[protein] + tRNA(Leu) + H(+)</text>
        <dbReference type="Rhea" id="RHEA:12340"/>
        <dbReference type="Rhea" id="RHEA-COMP:9613"/>
        <dbReference type="Rhea" id="RHEA-COMP:9622"/>
        <dbReference type="Rhea" id="RHEA-COMP:12670"/>
        <dbReference type="Rhea" id="RHEA-COMP:12671"/>
        <dbReference type="ChEBI" id="CHEBI:15378"/>
        <dbReference type="ChEBI" id="CHEBI:65249"/>
        <dbReference type="ChEBI" id="CHEBI:78442"/>
        <dbReference type="ChEBI" id="CHEBI:78494"/>
        <dbReference type="ChEBI" id="CHEBI:133043"/>
        <dbReference type="EC" id="2.3.2.6"/>
    </reaction>
</comment>
<dbReference type="SUPFAM" id="SSF55729">
    <property type="entry name" value="Acyl-CoA N-acyltransferases (Nat)"/>
    <property type="match status" value="1"/>
</dbReference>
<keyword evidence="3 4" id="KW-0012">Acyltransferase</keyword>
<reference evidence="5 8" key="2">
    <citation type="submission" date="2018-03" db="EMBL/GenBank/DDBJ databases">
        <title>Genomic Encyclopedia of Archaeal and Bacterial Type Strains, Phase II (KMG-II): from individual species to whole genera.</title>
        <authorList>
            <person name="Goeker M."/>
        </authorList>
    </citation>
    <scope>NUCLEOTIDE SEQUENCE [LARGE SCALE GENOMIC DNA]</scope>
    <source>
        <strain evidence="5 8">DSM 29956</strain>
    </source>
</reference>
<dbReference type="Gene3D" id="3.40.630.70">
    <property type="entry name" value="Leucyl/phenylalanyl-tRNA-protein transferase, C-terminal domain"/>
    <property type="match status" value="1"/>
</dbReference>
<dbReference type="PANTHER" id="PTHR30098:SF2">
    <property type="entry name" value="LEUCYL_PHENYLALANYL-TRNA--PROTEIN TRANSFERASE"/>
    <property type="match status" value="1"/>
</dbReference>
<dbReference type="Proteomes" id="UP000193495">
    <property type="component" value="Unassembled WGS sequence"/>
</dbReference>
<comment type="similarity">
    <text evidence="4">Belongs to the L/F-transferase family.</text>
</comment>
<evidence type="ECO:0000256" key="1">
    <source>
        <dbReference type="ARBA" id="ARBA00022490"/>
    </source>
</evidence>